<accession>A0ACC0W6U8</accession>
<evidence type="ECO:0000313" key="2">
    <source>
        <dbReference type="Proteomes" id="UP001163321"/>
    </source>
</evidence>
<reference evidence="1 2" key="1">
    <citation type="journal article" date="2022" name="bioRxiv">
        <title>The genome of the oomycete Peronosclerospora sorghi, a cosmopolitan pathogen of maize and sorghum, is inflated with dispersed pseudogenes.</title>
        <authorList>
            <person name="Fletcher K."/>
            <person name="Martin F."/>
            <person name="Isakeit T."/>
            <person name="Cavanaugh K."/>
            <person name="Magill C."/>
            <person name="Michelmore R."/>
        </authorList>
    </citation>
    <scope>NUCLEOTIDE SEQUENCE [LARGE SCALE GENOMIC DNA]</scope>
    <source>
        <strain evidence="1">P6</strain>
    </source>
</reference>
<organism evidence="1 2">
    <name type="scientific">Peronosclerospora sorghi</name>
    <dbReference type="NCBI Taxonomy" id="230839"/>
    <lineage>
        <taxon>Eukaryota</taxon>
        <taxon>Sar</taxon>
        <taxon>Stramenopiles</taxon>
        <taxon>Oomycota</taxon>
        <taxon>Peronosporomycetes</taxon>
        <taxon>Peronosporales</taxon>
        <taxon>Peronosporaceae</taxon>
        <taxon>Peronosclerospora</taxon>
    </lineage>
</organism>
<protein>
    <submittedName>
        <fullName evidence="1">Uncharacterized protein</fullName>
    </submittedName>
</protein>
<dbReference type="EMBL" id="CM047582">
    <property type="protein sequence ID" value="KAI9914282.1"/>
    <property type="molecule type" value="Genomic_DNA"/>
</dbReference>
<gene>
    <name evidence="1" type="ORF">PsorP6_007078</name>
</gene>
<evidence type="ECO:0000313" key="1">
    <source>
        <dbReference type="EMBL" id="KAI9914282.1"/>
    </source>
</evidence>
<sequence length="93" mass="10598">MMSEIVGLREIDGAIWKDGLTTLLNAAELVLQDTVEELHLSANILRKERAIGIINTSNKQFFYENLEEISLRLQHELRHFQVPFCAFIGGNDV</sequence>
<proteinExistence type="predicted"/>
<dbReference type="Proteomes" id="UP001163321">
    <property type="component" value="Chromosome 3"/>
</dbReference>
<name>A0ACC0W6U8_9STRA</name>
<keyword evidence="2" id="KW-1185">Reference proteome</keyword>
<comment type="caution">
    <text evidence="1">The sequence shown here is derived from an EMBL/GenBank/DDBJ whole genome shotgun (WGS) entry which is preliminary data.</text>
</comment>